<dbReference type="KEGG" id="fer:FNB15_04065"/>
<dbReference type="InterPro" id="IPR044922">
    <property type="entry name" value="DUF2063_N_sf"/>
</dbReference>
<dbReference type="OrthoDB" id="4146344at2"/>
<name>A0A516GYC7_9PROT</name>
<dbReference type="Gene3D" id="1.10.150.690">
    <property type="entry name" value="DUF2063"/>
    <property type="match status" value="1"/>
</dbReference>
<dbReference type="InterPro" id="IPR018640">
    <property type="entry name" value="DUF2063"/>
</dbReference>
<protein>
    <submittedName>
        <fullName evidence="2">DUF2063 domain-containing protein</fullName>
    </submittedName>
</protein>
<sequence>MQTDFAAALLDAGRRPPAGLFAADVDERFAIYRNNVVSGLSRALAAGFPATEAIVGAEFFAAMAAIYVRISPPASPVLLDYGASLPDFLARFEPAAELPYLADVARLELAYTRAFHAADTTPLPADRLGSIAAERLGAVRVTLHPSLQILRSAYPAATIWAMNTGRAPLGEIEDWTAQDVLVLRPHYDTVAIPLAPGEAEFLLQMQAGADMAEATAAALHDVPDFDLATALAALFARGAVIAFTDQDPP</sequence>
<dbReference type="EMBL" id="CP041636">
    <property type="protein sequence ID" value="QDO96497.1"/>
    <property type="molecule type" value="Genomic_DNA"/>
</dbReference>
<proteinExistence type="predicted"/>
<gene>
    <name evidence="2" type="ORF">FNB15_04065</name>
</gene>
<accession>A0A516GYC7</accession>
<evidence type="ECO:0000313" key="2">
    <source>
        <dbReference type="EMBL" id="QDO96497.1"/>
    </source>
</evidence>
<keyword evidence="3" id="KW-1185">Reference proteome</keyword>
<reference evidence="2 3" key="1">
    <citation type="submission" date="2019-07" db="EMBL/GenBank/DDBJ databases">
        <title>Genome sequencing for Ferrovibrio sp. K5.</title>
        <authorList>
            <person name="Park S.-J."/>
        </authorList>
    </citation>
    <scope>NUCLEOTIDE SEQUENCE [LARGE SCALE GENOMIC DNA]</scope>
    <source>
        <strain evidence="2 3">K5</strain>
    </source>
</reference>
<dbReference type="Pfam" id="PF09836">
    <property type="entry name" value="DUF2063"/>
    <property type="match status" value="1"/>
</dbReference>
<evidence type="ECO:0000313" key="3">
    <source>
        <dbReference type="Proteomes" id="UP000317496"/>
    </source>
</evidence>
<evidence type="ECO:0000259" key="1">
    <source>
        <dbReference type="Pfam" id="PF09836"/>
    </source>
</evidence>
<dbReference type="Proteomes" id="UP000317496">
    <property type="component" value="Chromosome"/>
</dbReference>
<dbReference type="AlphaFoldDB" id="A0A516GYC7"/>
<dbReference type="RefSeq" id="WP_144067478.1">
    <property type="nucleotide sequence ID" value="NZ_CP041636.1"/>
</dbReference>
<organism evidence="2 3">
    <name type="scientific">Ferrovibrio terrae</name>
    <dbReference type="NCBI Taxonomy" id="2594003"/>
    <lineage>
        <taxon>Bacteria</taxon>
        <taxon>Pseudomonadati</taxon>
        <taxon>Pseudomonadota</taxon>
        <taxon>Alphaproteobacteria</taxon>
        <taxon>Rhodospirillales</taxon>
        <taxon>Rhodospirillaceae</taxon>
        <taxon>Ferrovibrio</taxon>
    </lineage>
</organism>
<feature type="domain" description="Putative DNA-binding" evidence="1">
    <location>
        <begin position="1"/>
        <end position="89"/>
    </location>
</feature>